<keyword evidence="2" id="KW-1185">Reference proteome</keyword>
<comment type="caution">
    <text evidence="1">The sequence shown here is derived from an EMBL/GenBank/DDBJ whole genome shotgun (WGS) entry which is preliminary data.</text>
</comment>
<dbReference type="EMBL" id="NBNE01003031">
    <property type="protein sequence ID" value="OWZ08763.1"/>
    <property type="molecule type" value="Genomic_DNA"/>
</dbReference>
<feature type="non-terminal residue" evidence="1">
    <location>
        <position position="1"/>
    </location>
</feature>
<evidence type="ECO:0000313" key="2">
    <source>
        <dbReference type="Proteomes" id="UP000198211"/>
    </source>
</evidence>
<protein>
    <submittedName>
        <fullName evidence="1">Polycomb protein EZH2</fullName>
    </submittedName>
</protein>
<name>A0A225VTK1_9STRA</name>
<dbReference type="STRING" id="4795.A0A225VTK1"/>
<gene>
    <name evidence="1" type="ORF">PHMEG_00018642</name>
</gene>
<dbReference type="OrthoDB" id="308383at2759"/>
<accession>A0A225VTK1</accession>
<organism evidence="1 2">
    <name type="scientific">Phytophthora megakarya</name>
    <dbReference type="NCBI Taxonomy" id="4795"/>
    <lineage>
        <taxon>Eukaryota</taxon>
        <taxon>Sar</taxon>
        <taxon>Stramenopiles</taxon>
        <taxon>Oomycota</taxon>
        <taxon>Peronosporomycetes</taxon>
        <taxon>Peronosporales</taxon>
        <taxon>Peronosporaceae</taxon>
        <taxon>Phytophthora</taxon>
    </lineage>
</organism>
<dbReference type="Proteomes" id="UP000198211">
    <property type="component" value="Unassembled WGS sequence"/>
</dbReference>
<dbReference type="AlphaFoldDB" id="A0A225VTK1"/>
<sequence length="59" mass="6770">TAKVASVCGVHHITTWSLHNIVFDYSYKRGVDPDWSRRRHALMDTIMVTLASDLARRTI</sequence>
<proteinExistence type="predicted"/>
<reference evidence="2" key="1">
    <citation type="submission" date="2017-03" db="EMBL/GenBank/DDBJ databases">
        <title>Phytopthora megakarya and P. palmivora, two closely related causual agents of cacao black pod achieved similar genome size and gene model numbers by different mechanisms.</title>
        <authorList>
            <person name="Ali S."/>
            <person name="Shao J."/>
            <person name="Larry D.J."/>
            <person name="Kronmiller B."/>
            <person name="Shen D."/>
            <person name="Strem M.D."/>
            <person name="Melnick R.L."/>
            <person name="Guiltinan M.J."/>
            <person name="Tyler B.M."/>
            <person name="Meinhardt L.W."/>
            <person name="Bailey B.A."/>
        </authorList>
    </citation>
    <scope>NUCLEOTIDE SEQUENCE [LARGE SCALE GENOMIC DNA]</scope>
    <source>
        <strain evidence="2">zdho120</strain>
    </source>
</reference>
<evidence type="ECO:0000313" key="1">
    <source>
        <dbReference type="EMBL" id="OWZ08763.1"/>
    </source>
</evidence>